<reference evidence="4" key="6">
    <citation type="submission" date="2008-12" db="EMBL/GenBank/DDBJ databases">
        <title>Improved gene annotation of the rice (Oryza sativa) genomes.</title>
        <authorList>
            <person name="Wang J."/>
            <person name="Li R."/>
            <person name="Fan W."/>
            <person name="Huang Q."/>
            <person name="Zhang J."/>
            <person name="Zhou Y."/>
            <person name="Hu Y."/>
            <person name="Zi S."/>
            <person name="Li J."/>
            <person name="Ni P."/>
            <person name="Zheng H."/>
            <person name="Zhang Y."/>
            <person name="Zhao M."/>
            <person name="Hao Q."/>
            <person name="McDermott J."/>
            <person name="Samudrala R."/>
            <person name="Kristiansen K."/>
            <person name="Wong G.K.-S."/>
        </authorList>
    </citation>
    <scope>NUCLEOTIDE SEQUENCE</scope>
</reference>
<protein>
    <submittedName>
        <fullName evidence="4">Uncharacterized protein</fullName>
    </submittedName>
</protein>
<feature type="region of interest" description="Disordered" evidence="1">
    <location>
        <begin position="37"/>
        <end position="135"/>
    </location>
</feature>
<evidence type="ECO:0000313" key="2">
    <source>
        <dbReference type="EMBL" id="BAC66743.1"/>
    </source>
</evidence>
<evidence type="ECO:0000256" key="1">
    <source>
        <dbReference type="SAM" id="MobiDB-lite"/>
    </source>
</evidence>
<reference evidence="4" key="4">
    <citation type="journal article" date="2005" name="PLoS Biol.">
        <title>The genomes of Oryza sativa: a history of duplications.</title>
        <authorList>
            <person name="Yu J."/>
            <person name="Wang J."/>
            <person name="Lin W."/>
            <person name="Li S."/>
            <person name="Li H."/>
            <person name="Zhou J."/>
            <person name="Ni P."/>
            <person name="Dong W."/>
            <person name="Hu S."/>
            <person name="Zeng C."/>
            <person name="Zhang J."/>
            <person name="Zhang Y."/>
            <person name="Li R."/>
            <person name="Xu Z."/>
            <person name="Li S."/>
            <person name="Li X."/>
            <person name="Zheng H."/>
            <person name="Cong L."/>
            <person name="Lin L."/>
            <person name="Yin J."/>
            <person name="Geng J."/>
            <person name="Li G."/>
            <person name="Shi J."/>
            <person name="Liu J."/>
            <person name="Lv H."/>
            <person name="Li J."/>
            <person name="Wang J."/>
            <person name="Deng Y."/>
            <person name="Ran L."/>
            <person name="Shi X."/>
            <person name="Wang X."/>
            <person name="Wu Q."/>
            <person name="Li C."/>
            <person name="Ren X."/>
            <person name="Wang J."/>
            <person name="Wang X."/>
            <person name="Li D."/>
            <person name="Liu D."/>
            <person name="Zhang X."/>
            <person name="Ji Z."/>
            <person name="Zhao W."/>
            <person name="Sun Y."/>
            <person name="Zhang Z."/>
            <person name="Bao J."/>
            <person name="Han Y."/>
            <person name="Dong L."/>
            <person name="Ji J."/>
            <person name="Chen P."/>
            <person name="Wu S."/>
            <person name="Liu J."/>
            <person name="Xiao Y."/>
            <person name="Bu D."/>
            <person name="Tan J."/>
            <person name="Yang L."/>
            <person name="Ye C."/>
            <person name="Zhang J."/>
            <person name="Xu J."/>
            <person name="Zhou Y."/>
            <person name="Yu Y."/>
            <person name="Zhang B."/>
            <person name="Zhuang S."/>
            <person name="Wei H."/>
            <person name="Liu B."/>
            <person name="Lei M."/>
            <person name="Yu H."/>
            <person name="Li Y."/>
            <person name="Xu H."/>
            <person name="Wei S."/>
            <person name="He X."/>
            <person name="Fang L."/>
            <person name="Zhang Z."/>
            <person name="Zhang Y."/>
            <person name="Huang X."/>
            <person name="Su Z."/>
            <person name="Tong W."/>
            <person name="Li J."/>
            <person name="Tong Z."/>
            <person name="Li S."/>
            <person name="Ye J."/>
            <person name="Wang L."/>
            <person name="Fang L."/>
            <person name="Lei T."/>
            <person name="Chen C."/>
            <person name="Chen H."/>
            <person name="Xu Z."/>
            <person name="Li H."/>
            <person name="Huang H."/>
            <person name="Zhang F."/>
            <person name="Xu H."/>
            <person name="Li N."/>
            <person name="Zhao C."/>
            <person name="Li S."/>
            <person name="Dong L."/>
            <person name="Huang Y."/>
            <person name="Li L."/>
            <person name="Xi Y."/>
            <person name="Qi Q."/>
            <person name="Li W."/>
            <person name="Zhang B."/>
            <person name="Hu W."/>
            <person name="Zhang Y."/>
            <person name="Tian X."/>
            <person name="Jiao Y."/>
            <person name="Liang X."/>
            <person name="Jin J."/>
            <person name="Gao L."/>
            <person name="Zheng W."/>
            <person name="Hao B."/>
            <person name="Liu S."/>
            <person name="Wang W."/>
            <person name="Yuan L."/>
            <person name="Cao M."/>
            <person name="McDermott J."/>
            <person name="Samudrala R."/>
            <person name="Wang J."/>
            <person name="Wong G.K."/>
            <person name="Yang H."/>
        </authorList>
    </citation>
    <scope>NUCLEOTIDE SEQUENCE [LARGE SCALE GENOMIC DNA]</scope>
</reference>
<dbReference type="EMBL" id="AP005464">
    <property type="protein sequence ID" value="BAC66743.1"/>
    <property type="molecule type" value="Genomic_DNA"/>
</dbReference>
<feature type="compositionally biased region" description="Basic and acidic residues" evidence="1">
    <location>
        <begin position="50"/>
        <end position="59"/>
    </location>
</feature>
<reference evidence="3" key="2">
    <citation type="submission" date="2002-08" db="EMBL/GenBank/DDBJ databases">
        <title>Oryza sativa nipponbare(GA3) genomic DNA, chromosome 8, BAC clone:OJ1014_E02.</title>
        <authorList>
            <person name="Sasaki T."/>
            <person name="Matsumoto T."/>
            <person name="Katayose Y."/>
        </authorList>
    </citation>
    <scope>NUCLEOTIDE SEQUENCE</scope>
</reference>
<accession>A3BSE9</accession>
<evidence type="ECO:0000313" key="4">
    <source>
        <dbReference type="EMBL" id="EAZ42488.1"/>
    </source>
</evidence>
<dbReference type="Proteomes" id="UP000000763">
    <property type="component" value="Chromosome 8"/>
</dbReference>
<feature type="compositionally biased region" description="Polar residues" evidence="1">
    <location>
        <begin position="87"/>
        <end position="97"/>
    </location>
</feature>
<proteinExistence type="predicted"/>
<dbReference type="AlphaFoldDB" id="A3BSE9"/>
<organism evidence="4">
    <name type="scientific">Oryza sativa subsp. japonica</name>
    <name type="common">Rice</name>
    <dbReference type="NCBI Taxonomy" id="39947"/>
    <lineage>
        <taxon>Eukaryota</taxon>
        <taxon>Viridiplantae</taxon>
        <taxon>Streptophyta</taxon>
        <taxon>Embryophyta</taxon>
        <taxon>Tracheophyta</taxon>
        <taxon>Spermatophyta</taxon>
        <taxon>Magnoliopsida</taxon>
        <taxon>Liliopsida</taxon>
        <taxon>Poales</taxon>
        <taxon>Poaceae</taxon>
        <taxon>BOP clade</taxon>
        <taxon>Oryzoideae</taxon>
        <taxon>Oryzeae</taxon>
        <taxon>Oryzinae</taxon>
        <taxon>Oryza</taxon>
        <taxon>Oryza sativa</taxon>
    </lineage>
</organism>
<name>A3BSE9_ORYSJ</name>
<dbReference type="Proteomes" id="UP000007752">
    <property type="component" value="Chromosome 8"/>
</dbReference>
<reference evidence="5" key="3">
    <citation type="journal article" date="2005" name="Nature">
        <title>The map-based sequence of the rice genome.</title>
        <authorList>
            <consortium name="International rice genome sequencing project (IRGSP)"/>
            <person name="Matsumoto T."/>
            <person name="Wu J."/>
            <person name="Kanamori H."/>
            <person name="Katayose Y."/>
            <person name="Fujisawa M."/>
            <person name="Namiki N."/>
            <person name="Mizuno H."/>
            <person name="Yamamoto K."/>
            <person name="Antonio B.A."/>
            <person name="Baba T."/>
            <person name="Sakata K."/>
            <person name="Nagamura Y."/>
            <person name="Aoki H."/>
            <person name="Arikawa K."/>
            <person name="Arita K."/>
            <person name="Bito T."/>
            <person name="Chiden Y."/>
            <person name="Fujitsuka N."/>
            <person name="Fukunaka R."/>
            <person name="Hamada M."/>
            <person name="Harada C."/>
            <person name="Hayashi A."/>
            <person name="Hijishita S."/>
            <person name="Honda M."/>
            <person name="Hosokawa S."/>
            <person name="Ichikawa Y."/>
            <person name="Idonuma A."/>
            <person name="Iijima M."/>
            <person name="Ikeda M."/>
            <person name="Ikeno M."/>
            <person name="Ito K."/>
            <person name="Ito S."/>
            <person name="Ito T."/>
            <person name="Ito Y."/>
            <person name="Ito Y."/>
            <person name="Iwabuchi A."/>
            <person name="Kamiya K."/>
            <person name="Karasawa W."/>
            <person name="Kurita K."/>
            <person name="Katagiri S."/>
            <person name="Kikuta A."/>
            <person name="Kobayashi H."/>
            <person name="Kobayashi N."/>
            <person name="Machita K."/>
            <person name="Maehara T."/>
            <person name="Masukawa M."/>
            <person name="Mizubayashi T."/>
            <person name="Mukai Y."/>
            <person name="Nagasaki H."/>
            <person name="Nagata Y."/>
            <person name="Naito S."/>
            <person name="Nakashima M."/>
            <person name="Nakama Y."/>
            <person name="Nakamichi Y."/>
            <person name="Nakamura M."/>
            <person name="Meguro A."/>
            <person name="Negishi M."/>
            <person name="Ohta I."/>
            <person name="Ohta T."/>
            <person name="Okamoto M."/>
            <person name="Ono N."/>
            <person name="Saji S."/>
            <person name="Sakaguchi M."/>
            <person name="Sakai K."/>
            <person name="Shibata M."/>
            <person name="Shimokawa T."/>
            <person name="Song J."/>
            <person name="Takazaki Y."/>
            <person name="Terasawa K."/>
            <person name="Tsugane M."/>
            <person name="Tsuji K."/>
            <person name="Ueda S."/>
            <person name="Waki K."/>
            <person name="Yamagata H."/>
            <person name="Yamamoto M."/>
            <person name="Yamamoto S."/>
            <person name="Yamane H."/>
            <person name="Yoshiki S."/>
            <person name="Yoshihara R."/>
            <person name="Yukawa K."/>
            <person name="Zhong H."/>
            <person name="Yano M."/>
            <person name="Yuan Q."/>
            <person name="Ouyang S."/>
            <person name="Liu J."/>
            <person name="Jones K.M."/>
            <person name="Gansberger K."/>
            <person name="Moffat K."/>
            <person name="Hill J."/>
            <person name="Bera J."/>
            <person name="Fadrosh D."/>
            <person name="Jin S."/>
            <person name="Johri S."/>
            <person name="Kim M."/>
            <person name="Overton L."/>
            <person name="Reardon M."/>
            <person name="Tsitrin T."/>
            <person name="Vuong H."/>
            <person name="Weaver B."/>
            <person name="Ciecko A."/>
            <person name="Tallon L."/>
            <person name="Jackson J."/>
            <person name="Pai G."/>
            <person name="Aken S.V."/>
            <person name="Utterback T."/>
            <person name="Reidmuller S."/>
            <person name="Feldblyum T."/>
            <person name="Hsiao J."/>
            <person name="Zismann V."/>
            <person name="Iobst S."/>
            <person name="de Vazeille A.R."/>
            <person name="Buell C.R."/>
            <person name="Ying K."/>
            <person name="Li Y."/>
            <person name="Lu T."/>
            <person name="Huang Y."/>
            <person name="Zhao Q."/>
            <person name="Feng Q."/>
            <person name="Zhang L."/>
            <person name="Zhu J."/>
            <person name="Weng Q."/>
            <person name="Mu J."/>
            <person name="Lu Y."/>
            <person name="Fan D."/>
            <person name="Liu Y."/>
            <person name="Guan J."/>
            <person name="Zhang Y."/>
            <person name="Yu S."/>
            <person name="Liu X."/>
            <person name="Zhang Y."/>
            <person name="Hong G."/>
            <person name="Han B."/>
            <person name="Choisne N."/>
            <person name="Demange N."/>
            <person name="Orjeda G."/>
            <person name="Samain S."/>
            <person name="Cattolico L."/>
            <person name="Pelletier E."/>
            <person name="Couloux A."/>
            <person name="Segurens B."/>
            <person name="Wincker P."/>
            <person name="D'Hont A."/>
            <person name="Scarpelli C."/>
            <person name="Weissenbach J."/>
            <person name="Salanoubat M."/>
            <person name="Quetier F."/>
            <person name="Yu Y."/>
            <person name="Kim H.R."/>
            <person name="Rambo T."/>
            <person name="Currie J."/>
            <person name="Collura K."/>
            <person name="Luo M."/>
            <person name="Yang T."/>
            <person name="Ammiraju J.S.S."/>
            <person name="Engler F."/>
            <person name="Soderlund C."/>
            <person name="Wing R.A."/>
            <person name="Palmer L.E."/>
            <person name="de la Bastide M."/>
            <person name="Spiegel L."/>
            <person name="Nascimento L."/>
            <person name="Zutavern T."/>
            <person name="O'Shaughnessy A."/>
            <person name="Dike S."/>
            <person name="Dedhia N."/>
            <person name="Preston R."/>
            <person name="Balija V."/>
            <person name="McCombie W.R."/>
            <person name="Chow T."/>
            <person name="Chen H."/>
            <person name="Chung M."/>
            <person name="Chen C."/>
            <person name="Shaw J."/>
            <person name="Wu H."/>
            <person name="Hsiao K."/>
            <person name="Chao Y."/>
            <person name="Chu M."/>
            <person name="Cheng C."/>
            <person name="Hour A."/>
            <person name="Lee P."/>
            <person name="Lin S."/>
            <person name="Lin Y."/>
            <person name="Liou J."/>
            <person name="Liu S."/>
            <person name="Hsing Y."/>
            <person name="Raghuvanshi S."/>
            <person name="Mohanty A."/>
            <person name="Bharti A.K."/>
            <person name="Gaur A."/>
            <person name="Gupta V."/>
            <person name="Kumar D."/>
            <person name="Ravi V."/>
            <person name="Vij S."/>
            <person name="Kapur A."/>
            <person name="Khurana P."/>
            <person name="Khurana P."/>
            <person name="Khurana J.P."/>
            <person name="Tyagi A.K."/>
            <person name="Gaikwad K."/>
            <person name="Singh A."/>
            <person name="Dalal V."/>
            <person name="Srivastava S."/>
            <person name="Dixit A."/>
            <person name="Pal A.K."/>
            <person name="Ghazi I.A."/>
            <person name="Yadav M."/>
            <person name="Pandit A."/>
            <person name="Bhargava A."/>
            <person name="Sureshbabu K."/>
            <person name="Batra K."/>
            <person name="Sharma T.R."/>
            <person name="Mohapatra T."/>
            <person name="Singh N.K."/>
            <person name="Messing J."/>
            <person name="Nelson A.B."/>
            <person name="Fuks G."/>
            <person name="Kavchok S."/>
            <person name="Keizer G."/>
            <person name="Linton E."/>
            <person name="Llaca V."/>
            <person name="Song R."/>
            <person name="Tanyolac B."/>
            <person name="Young S."/>
            <person name="Ho-Il K."/>
            <person name="Hahn J.H."/>
            <person name="Sangsakoo G."/>
            <person name="Vanavichit A."/>
            <person name="de Mattos Luiz.A.T."/>
            <person name="Zimmer P.D."/>
            <person name="Malone G."/>
            <person name="Dellagostin O."/>
            <person name="de Oliveira A.C."/>
            <person name="Bevan M."/>
            <person name="Bancroft I."/>
            <person name="Minx P."/>
            <person name="Cordum H."/>
            <person name="Wilson R."/>
            <person name="Cheng Z."/>
            <person name="Jin W."/>
            <person name="Jiang J."/>
            <person name="Leong S.A."/>
            <person name="Iwama H."/>
            <person name="Gojobori T."/>
            <person name="Itoh T."/>
            <person name="Niimura Y."/>
            <person name="Fujii Y."/>
            <person name="Habara T."/>
            <person name="Sakai H."/>
            <person name="Sato Y."/>
            <person name="Wilson G."/>
            <person name="Kumar K."/>
            <person name="McCouch S."/>
            <person name="Juretic N."/>
            <person name="Hoen D."/>
            <person name="Wright S."/>
            <person name="Bruskiewich R."/>
            <person name="Bureau T."/>
            <person name="Miyao A."/>
            <person name="Hirochika H."/>
            <person name="Nishikawa T."/>
            <person name="Kadowaki K."/>
            <person name="Sugiura M."/>
            <person name="Burr B."/>
            <person name="Sasaki T."/>
        </authorList>
    </citation>
    <scope>NUCLEOTIDE SEQUENCE [LARGE SCALE GENOMIC DNA]</scope>
    <source>
        <strain evidence="5">cv. Nipponbare</strain>
    </source>
</reference>
<dbReference type="EMBL" id="CM000145">
    <property type="protein sequence ID" value="EAZ42488.1"/>
    <property type="molecule type" value="Genomic_DNA"/>
</dbReference>
<dbReference type="EMBL" id="AP005628">
    <property type="protein sequence ID" value="BAD03827.1"/>
    <property type="molecule type" value="Genomic_DNA"/>
</dbReference>
<evidence type="ECO:0000313" key="3">
    <source>
        <dbReference type="EMBL" id="BAD03827.1"/>
    </source>
</evidence>
<reference evidence="5" key="5">
    <citation type="journal article" date="2008" name="Nucleic Acids Res.">
        <title>The rice annotation project database (RAP-DB): 2008 update.</title>
        <authorList>
            <consortium name="The rice annotation project (RAP)"/>
        </authorList>
    </citation>
    <scope>GENOME REANNOTATION</scope>
    <source>
        <strain evidence="5">cv. Nipponbare</strain>
    </source>
</reference>
<reference evidence="2" key="1">
    <citation type="submission" date="2002-06" db="EMBL/GenBank/DDBJ databases">
        <title>Oryza sativa nipponbare(GA3) genomic DNA, chromosome 8, BAC clone:B1027A11.</title>
        <authorList>
            <person name="Sasaki T."/>
            <person name="Matsumoto T."/>
            <person name="Katayose Y."/>
        </authorList>
    </citation>
    <scope>NUCLEOTIDE SEQUENCE</scope>
</reference>
<sequence>MRPACALWFPFVLANSLEKDIFSDLFYEAPVAAAASAAAAGPGADGDGDGEGKPCKDDTAMAEECGGPSAASEAPRDLMPPPKSMHASCSRQQTSLANGGDNAGDLSELVRARTSGGAGWRGGSRRPVAPRRRRC</sequence>
<gene>
    <name evidence="2" type="primary">B1027A11.119</name>
    <name evidence="3" type="ORF">OJ1014_E02.46</name>
    <name evidence="4" type="ORF">OsJ_27053</name>
</gene>
<evidence type="ECO:0000313" key="5">
    <source>
        <dbReference type="Proteomes" id="UP000000763"/>
    </source>
</evidence>